<reference evidence="2 3" key="1">
    <citation type="journal article" date="2015" name="Nature">
        <title>rRNA introns, odd ribosomes, and small enigmatic genomes across a large radiation of phyla.</title>
        <authorList>
            <person name="Brown C.T."/>
            <person name="Hug L.A."/>
            <person name="Thomas B.C."/>
            <person name="Sharon I."/>
            <person name="Castelle C.J."/>
            <person name="Singh A."/>
            <person name="Wilkins M.J."/>
            <person name="Williams K.H."/>
            <person name="Banfield J.F."/>
        </authorList>
    </citation>
    <scope>NUCLEOTIDE SEQUENCE [LARGE SCALE GENOMIC DNA]</scope>
</reference>
<dbReference type="Proteomes" id="UP000034774">
    <property type="component" value="Unassembled WGS sequence"/>
</dbReference>
<feature type="transmembrane region" description="Helical" evidence="1">
    <location>
        <begin position="53"/>
        <end position="74"/>
    </location>
</feature>
<accession>A0A0G0LKQ8</accession>
<keyword evidence="1" id="KW-0472">Membrane</keyword>
<proteinExistence type="predicted"/>
<sequence>MDSTTQNSMNKYLEKNIPCYSHGKVGGVFELVFILYIILFFVLTISINFSAKIFIGFILFLLLFLLCVKIYGNFRKKQINWLKRNGEKLSSKFKTITLDLWRSVIFQKGYIHTVATKDHTQLKFYSDIVSFGYSYFWPSKSKAVNKVLIHGENIDVWINPDHPNVYWVDTDFLKQNEKKYKK</sequence>
<protein>
    <submittedName>
        <fullName evidence="2">Uncharacterized protein</fullName>
    </submittedName>
</protein>
<name>A0A0G0LKQ8_9BACT</name>
<organism evidence="2 3">
    <name type="scientific">Candidatus Woesebacteria bacterium GW2011_GWB1_39_10</name>
    <dbReference type="NCBI Taxonomy" id="1618572"/>
    <lineage>
        <taxon>Bacteria</taxon>
        <taxon>Candidatus Woeseibacteriota</taxon>
    </lineage>
</organism>
<evidence type="ECO:0000313" key="3">
    <source>
        <dbReference type="Proteomes" id="UP000034774"/>
    </source>
</evidence>
<comment type="caution">
    <text evidence="2">The sequence shown here is derived from an EMBL/GenBank/DDBJ whole genome shotgun (WGS) entry which is preliminary data.</text>
</comment>
<keyword evidence="1" id="KW-0812">Transmembrane</keyword>
<dbReference type="AlphaFoldDB" id="A0A0G0LKQ8"/>
<dbReference type="EMBL" id="LBVU01000005">
    <property type="protein sequence ID" value="KKQ91587.1"/>
    <property type="molecule type" value="Genomic_DNA"/>
</dbReference>
<feature type="transmembrane region" description="Helical" evidence="1">
    <location>
        <begin position="25"/>
        <end position="47"/>
    </location>
</feature>
<evidence type="ECO:0000256" key="1">
    <source>
        <dbReference type="SAM" id="Phobius"/>
    </source>
</evidence>
<gene>
    <name evidence="2" type="ORF">UT17_C0005G0025</name>
</gene>
<evidence type="ECO:0000313" key="2">
    <source>
        <dbReference type="EMBL" id="KKQ91587.1"/>
    </source>
</evidence>
<dbReference type="STRING" id="1618572.UT17_C0005G0025"/>
<keyword evidence="1" id="KW-1133">Transmembrane helix</keyword>